<dbReference type="Proteomes" id="UP000234206">
    <property type="component" value="Unassembled WGS sequence"/>
</dbReference>
<dbReference type="OrthoDB" id="5244465at2"/>
<feature type="region of interest" description="Disordered" evidence="6">
    <location>
        <begin position="1"/>
        <end position="51"/>
    </location>
</feature>
<feature type="domain" description="RecX first three-helical" evidence="9">
    <location>
        <begin position="54"/>
        <end position="93"/>
    </location>
</feature>
<dbReference type="GO" id="GO:0006282">
    <property type="term" value="P:regulation of DNA repair"/>
    <property type="evidence" value="ECO:0007669"/>
    <property type="project" value="UniProtKB-UniRule"/>
</dbReference>
<dbReference type="Gene3D" id="1.10.10.10">
    <property type="entry name" value="Winged helix-like DNA-binding domain superfamily/Winged helix DNA-binding domain"/>
    <property type="match status" value="3"/>
</dbReference>
<evidence type="ECO:0000256" key="5">
    <source>
        <dbReference type="HAMAP-Rule" id="MF_01114"/>
    </source>
</evidence>
<comment type="function">
    <text evidence="5">Modulates RecA activity.</text>
</comment>
<evidence type="ECO:0000259" key="8">
    <source>
        <dbReference type="Pfam" id="PF21981"/>
    </source>
</evidence>
<evidence type="ECO:0000313" key="10">
    <source>
        <dbReference type="EMBL" id="PKZ42673.1"/>
    </source>
</evidence>
<evidence type="ECO:0000256" key="1">
    <source>
        <dbReference type="ARBA" id="ARBA00004496"/>
    </source>
</evidence>
<sequence length="217" mass="23696">MEELRRIAAGEVDGLGVGAPTSPPSSAPSRPSAPPPPPEDPAQQDAEADPHEVARAIVLRQLTAAPRSRRQLEDKLAQRGCDPEVARVVLDRMEAVGLVDDEAYAHMLVRSQQQGRGLARRGLAHELRRKGIDEEVAQQALADEVAQQALADEVTPDGERARAEQLVAKKLRTMSGLDRQVKTRRLAGMLARKGYSGEVAYSVIREALDQDPEHQRD</sequence>
<accession>A0A2I1PDG3</accession>
<gene>
    <name evidence="5" type="primary">recX</name>
    <name evidence="10" type="ORF">CYJ76_01205</name>
</gene>
<evidence type="ECO:0000256" key="3">
    <source>
        <dbReference type="ARBA" id="ARBA00018111"/>
    </source>
</evidence>
<organism evidence="10 11">
    <name type="scientific">Kytococcus schroeteri</name>
    <dbReference type="NCBI Taxonomy" id="138300"/>
    <lineage>
        <taxon>Bacteria</taxon>
        <taxon>Bacillati</taxon>
        <taxon>Actinomycetota</taxon>
        <taxon>Actinomycetes</taxon>
        <taxon>Micrococcales</taxon>
        <taxon>Kytococcaceae</taxon>
        <taxon>Kytococcus</taxon>
    </lineage>
</organism>
<reference evidence="10 11" key="1">
    <citation type="submission" date="2017-12" db="EMBL/GenBank/DDBJ databases">
        <title>Phylogenetic diversity of female urinary microbiome.</title>
        <authorList>
            <person name="Thomas-White K."/>
            <person name="Wolfe A.J."/>
        </authorList>
    </citation>
    <scope>NUCLEOTIDE SEQUENCE [LARGE SCALE GENOMIC DNA]</scope>
    <source>
        <strain evidence="10 11">UMB1298</strain>
    </source>
</reference>
<dbReference type="PANTHER" id="PTHR33602:SF1">
    <property type="entry name" value="REGULATORY PROTEIN RECX FAMILY PROTEIN"/>
    <property type="match status" value="1"/>
</dbReference>
<name>A0A2I1PDG3_9MICO</name>
<dbReference type="InterPro" id="IPR053926">
    <property type="entry name" value="RecX_HTH_1st"/>
</dbReference>
<protein>
    <recommendedName>
        <fullName evidence="3 5">Regulatory protein RecX</fullName>
    </recommendedName>
</protein>
<dbReference type="GO" id="GO:0005737">
    <property type="term" value="C:cytoplasm"/>
    <property type="evidence" value="ECO:0007669"/>
    <property type="project" value="UniProtKB-SubCell"/>
</dbReference>
<dbReference type="PANTHER" id="PTHR33602">
    <property type="entry name" value="REGULATORY PROTEIN RECX FAMILY PROTEIN"/>
    <property type="match status" value="1"/>
</dbReference>
<evidence type="ECO:0000259" key="7">
    <source>
        <dbReference type="Pfam" id="PF02631"/>
    </source>
</evidence>
<feature type="domain" description="RecX third three-helical" evidence="8">
    <location>
        <begin position="161"/>
        <end position="204"/>
    </location>
</feature>
<evidence type="ECO:0000259" key="9">
    <source>
        <dbReference type="Pfam" id="PF21982"/>
    </source>
</evidence>
<dbReference type="InterPro" id="IPR036388">
    <property type="entry name" value="WH-like_DNA-bd_sf"/>
</dbReference>
<dbReference type="Pfam" id="PF21982">
    <property type="entry name" value="RecX_HTH1"/>
    <property type="match status" value="1"/>
</dbReference>
<dbReference type="HAMAP" id="MF_01114">
    <property type="entry name" value="RecX"/>
    <property type="match status" value="1"/>
</dbReference>
<evidence type="ECO:0000313" key="11">
    <source>
        <dbReference type="Proteomes" id="UP000234206"/>
    </source>
</evidence>
<keyword evidence="4 5" id="KW-0963">Cytoplasm</keyword>
<dbReference type="EMBL" id="PKIZ01000002">
    <property type="protein sequence ID" value="PKZ42673.1"/>
    <property type="molecule type" value="Genomic_DNA"/>
</dbReference>
<keyword evidence="11" id="KW-1185">Reference proteome</keyword>
<dbReference type="InterPro" id="IPR053925">
    <property type="entry name" value="RecX_HTH_3rd"/>
</dbReference>
<feature type="compositionally biased region" description="Pro residues" evidence="6">
    <location>
        <begin position="21"/>
        <end position="40"/>
    </location>
</feature>
<feature type="domain" description="RecX second three-helical" evidence="7">
    <location>
        <begin position="100"/>
        <end position="141"/>
    </location>
</feature>
<dbReference type="Pfam" id="PF02631">
    <property type="entry name" value="RecX_HTH2"/>
    <property type="match status" value="1"/>
</dbReference>
<evidence type="ECO:0000256" key="2">
    <source>
        <dbReference type="ARBA" id="ARBA00009695"/>
    </source>
</evidence>
<dbReference type="AlphaFoldDB" id="A0A2I1PDG3"/>
<comment type="caution">
    <text evidence="10">The sequence shown here is derived from an EMBL/GenBank/DDBJ whole genome shotgun (WGS) entry which is preliminary data.</text>
</comment>
<evidence type="ECO:0000256" key="4">
    <source>
        <dbReference type="ARBA" id="ARBA00022490"/>
    </source>
</evidence>
<dbReference type="Pfam" id="PF21981">
    <property type="entry name" value="RecX_HTH3"/>
    <property type="match status" value="1"/>
</dbReference>
<comment type="similarity">
    <text evidence="2 5">Belongs to the RecX family.</text>
</comment>
<comment type="subcellular location">
    <subcellularLocation>
        <location evidence="1 5">Cytoplasm</location>
    </subcellularLocation>
</comment>
<proteinExistence type="inferred from homology"/>
<dbReference type="InterPro" id="IPR003783">
    <property type="entry name" value="Regulatory_RecX"/>
</dbReference>
<evidence type="ECO:0000256" key="6">
    <source>
        <dbReference type="SAM" id="MobiDB-lite"/>
    </source>
</evidence>
<dbReference type="InterPro" id="IPR053924">
    <property type="entry name" value="RecX_HTH_2nd"/>
</dbReference>